<protein>
    <submittedName>
        <fullName evidence="1">Uncharacterized protein</fullName>
    </submittedName>
</protein>
<dbReference type="Gene3D" id="3.20.20.80">
    <property type="entry name" value="Glycosidases"/>
    <property type="match status" value="1"/>
</dbReference>
<feature type="non-terminal residue" evidence="1">
    <location>
        <position position="1585"/>
    </location>
</feature>
<dbReference type="PANTHER" id="PTHR37398:SF3">
    <property type="entry name" value="GLYCOSIDE HYDROLASE FAMILY 5 DOMAIN-CONTAINING PROTEIN"/>
    <property type="match status" value="1"/>
</dbReference>
<sequence length="1585" mass="182440">MKIKIFLKSILIMVFLFVIFFGIVNAALATTASYTYYAGSGRIESESYTFDYPYPSGWYTYIHYIDENWNSAGVGRIDKRVKMEIDGSLQRHEYGMEYEYYAGTNTVKFERRYYNVDYADPSNTVFSYLVNTIGYDQSGRKIYEDNGSFAHTYYGNTGNLESTRTPGDYPYGYRYAHFLDKIGYIKDFEIHDNADADGAIAYAYEYYSGTNTLKFKRCYATGDYSNLSNPSVSNLLVTYEYDTNGNLIPFEPSGENHSVFTYYADSGYMQSETRSLPDERGCIYVYFFNQSGFVRGAEIFSIIDSDSAKAYTYEYHNGTTAVKFKRCYESGNYSDPSNPVMNNLIVTYEYDVSGGLIARRPEGENVSIFTYYADSGYMQSETRSLPDERGCIYVYFFNEPDYVRSIEMFYTADSDGARVYVYEYYLGTTAIKFKRCYESADYSDPSNPVVNNLIVTYEYDAQGNILLRTIANENQSVFTYYADTGYVKSETWSVPDAWGNIYKYYLNEPDTWGTGHGRELLEVRSVSDASGVKGYKYEYDGDTYIRIKEYKYSDIDYSSSDSPILGGFITASSYFYNVSGNTIGERKYLSGADLGIALDYQNVSIAGVNGWRVTKKIDSILGERTWWMYAPAQGGALTYAVYYNKSSNTYSTQAFTGNVVIKEEFSGTTITKLYVYNFDADDPFNGEKWTNQKEIDLDKFVGFSASGTINPNTFVWYSSNLPELTPLNTLTYYSSGRIHTKYDTETKKTYEYFDDEGSRIKKEINDDGSYKIFEYGADGTLNKTKNYSIDETLIEERIRMDETQPFIGIGNLAWSNYGHDLGAGVQPDTAGQYLGYSVYPQKLYDKMKKWENNVVRIFLFCDLRAGITFSSTLTLADGTVVPYGSPVGFTSNVYEDMQTLLDTAKNLNIKLMPVLFDYRIADGINSYYEGEHPDLITDGAKRNGLVEIFRPFIKAFGNNDSIYAWDVMNEPEMACEERENIVPLSDMKEFVRDFIEMIHTEAGLAKVTVGSFDKGDMMKNWVEEEVDAIRQPDIYQFHYYDTMAEWHPIDFERLDHNAANLEELSSLNGKPVIAGELDPTYVIEKMDTLADNGYNGALFWDDADNPEWRVDPNELNELKNWFYGKVIIYYADTGFIEAESFPVPSPGNPATLTVAPSNVENLCVYVHYKNEDFNGVGIGRIDRVISAKMDWFGAKAFEYEYFAGTNKIKYVKMYHTADYIGANEYEFKNPVFTREFDINGTFVNQWKYCTYYSDTGLKKEEILSAPDEWGNVYKFYIDEIDNWNYPRSHGRELIEKRNYADSLGARAYKYVYYGDTYNRVEIWKYNDVIYSNFSSVNDPALDHLLARETYYTDENWRIQSVTFGEADSWGMVYKYYFNEPDTWGAGHGREYLEVRFEADSEGILAYKYEYDASTYNRIVTYKYAGADYSDPYNPVLINYYAGGNIKEKFLINEDSEENIYYHYIDENWANTGIGRRDTEKRAASNESGEIAFKFEYYDGSEILRYKYSYTDSAMNILYGRYEYDEYGNFINFLSREELFDSAKPSAYLALDGNDYVKIQNSESLNFRTGDFSISAWVKTSVQDNG</sequence>
<evidence type="ECO:0000313" key="2">
    <source>
        <dbReference type="Proteomes" id="UP000033428"/>
    </source>
</evidence>
<gene>
    <name evidence="1" type="ORF">OMAG_002827</name>
</gene>
<keyword evidence="2" id="KW-1185">Reference proteome</keyword>
<reference evidence="1 2" key="1">
    <citation type="submission" date="2015-02" db="EMBL/GenBank/DDBJ databases">
        <title>Single-cell genomics of uncultivated deep-branching MTB reveals a conserved set of magnetosome genes.</title>
        <authorList>
            <person name="Kolinko S."/>
            <person name="Richter M."/>
            <person name="Glockner F.O."/>
            <person name="Brachmann A."/>
            <person name="Schuler D."/>
        </authorList>
    </citation>
    <scope>NUCLEOTIDE SEQUENCE [LARGE SCALE GENOMIC DNA]</scope>
    <source>
        <strain evidence="1">SKK-01</strain>
    </source>
</reference>
<dbReference type="InterPro" id="IPR013320">
    <property type="entry name" value="ConA-like_dom_sf"/>
</dbReference>
<dbReference type="Gene3D" id="2.60.120.200">
    <property type="match status" value="1"/>
</dbReference>
<dbReference type="SUPFAM" id="SSF51445">
    <property type="entry name" value="(Trans)glycosidases"/>
    <property type="match status" value="1"/>
</dbReference>
<dbReference type="EMBL" id="JYNY01000625">
    <property type="protein sequence ID" value="KJJ83305.1"/>
    <property type="molecule type" value="Genomic_DNA"/>
</dbReference>
<dbReference type="SUPFAM" id="SSF49899">
    <property type="entry name" value="Concanavalin A-like lectins/glucanases"/>
    <property type="match status" value="1"/>
</dbReference>
<dbReference type="PANTHER" id="PTHR37398">
    <property type="entry name" value="ENDO-BETA-1,4-MANNANASE"/>
    <property type="match status" value="1"/>
</dbReference>
<name>A0A0F0CPF4_9BACT</name>
<organism evidence="1 2">
    <name type="scientific">Candidatus Omnitrophus magneticus</name>
    <dbReference type="NCBI Taxonomy" id="1609969"/>
    <lineage>
        <taxon>Bacteria</taxon>
        <taxon>Pseudomonadati</taxon>
        <taxon>Candidatus Omnitrophota</taxon>
        <taxon>Candidatus Omnitrophus</taxon>
    </lineage>
</organism>
<proteinExistence type="predicted"/>
<dbReference type="InterPro" id="IPR017853">
    <property type="entry name" value="GH"/>
</dbReference>
<comment type="caution">
    <text evidence="1">The sequence shown here is derived from an EMBL/GenBank/DDBJ whole genome shotgun (WGS) entry which is preliminary data.</text>
</comment>
<accession>A0A0F0CPF4</accession>
<dbReference type="Proteomes" id="UP000033428">
    <property type="component" value="Unassembled WGS sequence"/>
</dbReference>
<evidence type="ECO:0000313" key="1">
    <source>
        <dbReference type="EMBL" id="KJJ83305.1"/>
    </source>
</evidence>